<organism evidence="2 3">
    <name type="scientific">Kaistella treverensis</name>
    <dbReference type="NCBI Taxonomy" id="631455"/>
    <lineage>
        <taxon>Bacteria</taxon>
        <taxon>Pseudomonadati</taxon>
        <taxon>Bacteroidota</taxon>
        <taxon>Flavobacteriia</taxon>
        <taxon>Flavobacteriales</taxon>
        <taxon>Weeksellaceae</taxon>
        <taxon>Chryseobacterium group</taxon>
        <taxon>Kaistella</taxon>
    </lineage>
</organism>
<dbReference type="Proteomes" id="UP000242560">
    <property type="component" value="Unassembled WGS sequence"/>
</dbReference>
<accession>A0A1I3KUH4</accession>
<dbReference type="SUPFAM" id="SSF56300">
    <property type="entry name" value="Metallo-dependent phosphatases"/>
    <property type="match status" value="1"/>
</dbReference>
<dbReference type="InterPro" id="IPR029052">
    <property type="entry name" value="Metallo-depent_PP-like"/>
</dbReference>
<sequence length="214" mass="24698">MTLQTLEKTVQNQQLIFTNLRALFWVENNALIISDLHLGKSAYFRKNGIPVPSDILVDDLERLDFLVQNFEVKKLIVVGDFLHSGKNADFKIFENWRNLHQNLEITLIKGNHDIRRADFLQDLEITIIDDALYAAPFTFIHVPEDMENQFSVSGHLHPGVTVQLERRKSVRLPCFRVSENQLILPAFSKFTGLDTTSCQDFDCIAFTEDLIFEM</sequence>
<dbReference type="InterPro" id="IPR024173">
    <property type="entry name" value="Pesterase_MJ0037-like"/>
</dbReference>
<feature type="domain" description="Calcineurin-like phosphoesterase" evidence="1">
    <location>
        <begin position="31"/>
        <end position="121"/>
    </location>
</feature>
<evidence type="ECO:0000313" key="2">
    <source>
        <dbReference type="EMBL" id="SFI76143.1"/>
    </source>
</evidence>
<dbReference type="PIRSF" id="PIRSF000887">
    <property type="entry name" value="Pesterase_MJ0037"/>
    <property type="match status" value="1"/>
</dbReference>
<dbReference type="Pfam" id="PF00149">
    <property type="entry name" value="Metallophos"/>
    <property type="match status" value="1"/>
</dbReference>
<dbReference type="GO" id="GO:0016787">
    <property type="term" value="F:hydrolase activity"/>
    <property type="evidence" value="ECO:0007669"/>
    <property type="project" value="InterPro"/>
</dbReference>
<dbReference type="PANTHER" id="PTHR39323">
    <property type="entry name" value="BLR1149 PROTEIN"/>
    <property type="match status" value="1"/>
</dbReference>
<protein>
    <submittedName>
        <fullName evidence="2">Putative phosphoesterase</fullName>
    </submittedName>
</protein>
<dbReference type="AlphaFoldDB" id="A0A1I3KUH4"/>
<evidence type="ECO:0000259" key="1">
    <source>
        <dbReference type="Pfam" id="PF00149"/>
    </source>
</evidence>
<name>A0A1I3KUH4_9FLAO</name>
<dbReference type="PANTHER" id="PTHR39323:SF1">
    <property type="entry name" value="BLR1149 PROTEIN"/>
    <property type="match status" value="1"/>
</dbReference>
<dbReference type="RefSeq" id="WP_089819176.1">
    <property type="nucleotide sequence ID" value="NZ_FORQ01000001.1"/>
</dbReference>
<dbReference type="NCBIfam" id="TIGR04123">
    <property type="entry name" value="P_estr_lig_assc"/>
    <property type="match status" value="1"/>
</dbReference>
<evidence type="ECO:0000313" key="3">
    <source>
        <dbReference type="Proteomes" id="UP000242560"/>
    </source>
</evidence>
<dbReference type="Gene3D" id="3.60.21.10">
    <property type="match status" value="1"/>
</dbReference>
<keyword evidence="3" id="KW-1185">Reference proteome</keyword>
<dbReference type="InterPro" id="IPR026336">
    <property type="entry name" value="PdeM-like"/>
</dbReference>
<dbReference type="EMBL" id="FORQ01000001">
    <property type="protein sequence ID" value="SFI76143.1"/>
    <property type="molecule type" value="Genomic_DNA"/>
</dbReference>
<dbReference type="InterPro" id="IPR004843">
    <property type="entry name" value="Calcineurin-like_PHP"/>
</dbReference>
<proteinExistence type="predicted"/>
<reference evidence="3" key="1">
    <citation type="submission" date="2016-10" db="EMBL/GenBank/DDBJ databases">
        <authorList>
            <person name="Varghese N."/>
            <person name="Submissions S."/>
        </authorList>
    </citation>
    <scope>NUCLEOTIDE SEQUENCE [LARGE SCALE GENOMIC DNA]</scope>
    <source>
        <strain evidence="3">DSM 22251</strain>
    </source>
</reference>
<gene>
    <name evidence="2" type="ORF">SAMN05421638_1026</name>
</gene>